<proteinExistence type="predicted"/>
<accession>K0RCH5</accession>
<gene>
    <name evidence="2" type="ORF">THAOC_34567</name>
</gene>
<dbReference type="Proteomes" id="UP000266841">
    <property type="component" value="Unassembled WGS sequence"/>
</dbReference>
<feature type="compositionally biased region" description="Basic residues" evidence="1">
    <location>
        <begin position="125"/>
        <end position="138"/>
    </location>
</feature>
<protein>
    <submittedName>
        <fullName evidence="2">Uncharacterized protein</fullName>
    </submittedName>
</protein>
<dbReference type="AlphaFoldDB" id="K0RCH5"/>
<reference evidence="2 3" key="1">
    <citation type="journal article" date="2012" name="Genome Biol.">
        <title>Genome and low-iron response of an oceanic diatom adapted to chronic iron limitation.</title>
        <authorList>
            <person name="Lommer M."/>
            <person name="Specht M."/>
            <person name="Roy A.S."/>
            <person name="Kraemer L."/>
            <person name="Andreson R."/>
            <person name="Gutowska M.A."/>
            <person name="Wolf J."/>
            <person name="Bergner S.V."/>
            <person name="Schilhabel M.B."/>
            <person name="Klostermeier U.C."/>
            <person name="Beiko R.G."/>
            <person name="Rosenstiel P."/>
            <person name="Hippler M."/>
            <person name="Laroche J."/>
        </authorList>
    </citation>
    <scope>NUCLEOTIDE SEQUENCE [LARGE SCALE GENOMIC DNA]</scope>
    <source>
        <strain evidence="2 3">CCMP1005</strain>
    </source>
</reference>
<feature type="region of interest" description="Disordered" evidence="1">
    <location>
        <begin position="186"/>
        <end position="232"/>
    </location>
</feature>
<organism evidence="2 3">
    <name type="scientific">Thalassiosira oceanica</name>
    <name type="common">Marine diatom</name>
    <dbReference type="NCBI Taxonomy" id="159749"/>
    <lineage>
        <taxon>Eukaryota</taxon>
        <taxon>Sar</taxon>
        <taxon>Stramenopiles</taxon>
        <taxon>Ochrophyta</taxon>
        <taxon>Bacillariophyta</taxon>
        <taxon>Coscinodiscophyceae</taxon>
        <taxon>Thalassiosirophycidae</taxon>
        <taxon>Thalassiosirales</taxon>
        <taxon>Thalassiosiraceae</taxon>
        <taxon>Thalassiosira</taxon>
    </lineage>
</organism>
<feature type="region of interest" description="Disordered" evidence="1">
    <location>
        <begin position="68"/>
        <end position="174"/>
    </location>
</feature>
<evidence type="ECO:0000313" key="3">
    <source>
        <dbReference type="Proteomes" id="UP000266841"/>
    </source>
</evidence>
<dbReference type="EMBL" id="AGNL01047561">
    <property type="protein sequence ID" value="EJK46751.1"/>
    <property type="molecule type" value="Genomic_DNA"/>
</dbReference>
<comment type="caution">
    <text evidence="2">The sequence shown here is derived from an EMBL/GenBank/DDBJ whole genome shotgun (WGS) entry which is preliminary data.</text>
</comment>
<keyword evidence="3" id="KW-1185">Reference proteome</keyword>
<sequence>MWLARNPRVFSVVSGLAPVPVTANWATGWLRGGGGSPGLEVLGTAQHGAHSTCGDYRVVAFGGVGSLGGPALSPLSPRGGRRTAERAFADSTQRGESSRRPETAGGETPQIPDPGPRSPPGRAGRSGRGRRWRSRRRQCKGESHPATSRRTTAGARGRGTRSFGGPRRTPGRRRLLLEGRAPVAGMTLELAPRPTVLEGDVSGPRPKARTRHSPVSVRAVTGPLPGRKGRTS</sequence>
<feature type="compositionally biased region" description="Low complexity" evidence="1">
    <location>
        <begin position="146"/>
        <end position="168"/>
    </location>
</feature>
<name>K0RCH5_THAOC</name>
<evidence type="ECO:0000313" key="2">
    <source>
        <dbReference type="EMBL" id="EJK46751.1"/>
    </source>
</evidence>
<evidence type="ECO:0000256" key="1">
    <source>
        <dbReference type="SAM" id="MobiDB-lite"/>
    </source>
</evidence>